<evidence type="ECO:0000256" key="1">
    <source>
        <dbReference type="ARBA" id="ARBA00008239"/>
    </source>
</evidence>
<proteinExistence type="inferred from homology"/>
<evidence type="ECO:0000313" key="4">
    <source>
        <dbReference type="Proteomes" id="UP000284706"/>
    </source>
</evidence>
<gene>
    <name evidence="3" type="ORF">CVT26_005388</name>
</gene>
<dbReference type="GO" id="GO:0016887">
    <property type="term" value="F:ATP hydrolysis activity"/>
    <property type="evidence" value="ECO:0007669"/>
    <property type="project" value="InterPro"/>
</dbReference>
<keyword evidence="2" id="KW-0143">Chaperone</keyword>
<dbReference type="InParanoid" id="A0A409WH09"/>
<organism evidence="3 4">
    <name type="scientific">Gymnopilus dilepis</name>
    <dbReference type="NCBI Taxonomy" id="231916"/>
    <lineage>
        <taxon>Eukaryota</taxon>
        <taxon>Fungi</taxon>
        <taxon>Dikarya</taxon>
        <taxon>Basidiomycota</taxon>
        <taxon>Agaricomycotina</taxon>
        <taxon>Agaricomycetes</taxon>
        <taxon>Agaricomycetidae</taxon>
        <taxon>Agaricales</taxon>
        <taxon>Agaricineae</taxon>
        <taxon>Hymenogastraceae</taxon>
        <taxon>Gymnopilus</taxon>
    </lineage>
</organism>
<keyword evidence="4" id="KW-1185">Reference proteome</keyword>
<dbReference type="EMBL" id="NHYE01005074">
    <property type="protein sequence ID" value="PPQ77793.1"/>
    <property type="molecule type" value="Genomic_DNA"/>
</dbReference>
<dbReference type="GO" id="GO:0005524">
    <property type="term" value="F:ATP binding"/>
    <property type="evidence" value="ECO:0007669"/>
    <property type="project" value="InterPro"/>
</dbReference>
<dbReference type="Gene3D" id="3.30.230.80">
    <property type="match status" value="1"/>
</dbReference>
<comment type="similarity">
    <text evidence="1">Belongs to the heat shock protein 90 family.</text>
</comment>
<reference evidence="3 4" key="1">
    <citation type="journal article" date="2018" name="Evol. Lett.">
        <title>Horizontal gene cluster transfer increased hallucinogenic mushroom diversity.</title>
        <authorList>
            <person name="Reynolds H.T."/>
            <person name="Vijayakumar V."/>
            <person name="Gluck-Thaler E."/>
            <person name="Korotkin H.B."/>
            <person name="Matheny P.B."/>
            <person name="Slot J.C."/>
        </authorList>
    </citation>
    <scope>NUCLEOTIDE SEQUENCE [LARGE SCALE GENOMIC DNA]</scope>
    <source>
        <strain evidence="3 4">SRW20</strain>
    </source>
</reference>
<dbReference type="GO" id="GO:0140662">
    <property type="term" value="F:ATP-dependent protein folding chaperone"/>
    <property type="evidence" value="ECO:0007669"/>
    <property type="project" value="InterPro"/>
</dbReference>
<dbReference type="SUPFAM" id="SSF54211">
    <property type="entry name" value="Ribosomal protein S5 domain 2-like"/>
    <property type="match status" value="1"/>
</dbReference>
<dbReference type="InterPro" id="IPR001404">
    <property type="entry name" value="Hsp90_fam"/>
</dbReference>
<dbReference type="InterPro" id="IPR020568">
    <property type="entry name" value="Ribosomal_Su5_D2-typ_SF"/>
</dbReference>
<dbReference type="Pfam" id="PF00183">
    <property type="entry name" value="HSP90"/>
    <property type="match status" value="1"/>
</dbReference>
<sequence>MWPHISPCLLRRPATIDIEKGFYNRIIPDKDTKTLSVLSSGTVIRKNVSKTALDLISEDKGNFNKFYEAVRKDIKLVVHEAAQNRSNLPEFLRSYSNLSGSPTCIFQTTSLEPLATICPSALKKDFELLVDEYAITQIRKFDGKKLICACLELAVLLTERVMKAQDRRHSPLLYEIALLSSDLSFAKRINKIIALVLDVDKKEEAAPSPAAESSCSRQRRLSACHGGDARWHW</sequence>
<dbReference type="AlphaFoldDB" id="A0A409WH09"/>
<evidence type="ECO:0000313" key="3">
    <source>
        <dbReference type="EMBL" id="PPQ77793.1"/>
    </source>
</evidence>
<evidence type="ECO:0000256" key="2">
    <source>
        <dbReference type="ARBA" id="ARBA00023186"/>
    </source>
</evidence>
<dbReference type="GO" id="GO:0051082">
    <property type="term" value="F:unfolded protein binding"/>
    <property type="evidence" value="ECO:0007669"/>
    <property type="project" value="InterPro"/>
</dbReference>
<dbReference type="STRING" id="231916.A0A409WH09"/>
<dbReference type="Proteomes" id="UP000284706">
    <property type="component" value="Unassembled WGS sequence"/>
</dbReference>
<comment type="caution">
    <text evidence="3">The sequence shown here is derived from an EMBL/GenBank/DDBJ whole genome shotgun (WGS) entry which is preliminary data.</text>
</comment>
<protein>
    <submittedName>
        <fullName evidence="3">Uncharacterized protein</fullName>
    </submittedName>
</protein>
<name>A0A409WH09_9AGAR</name>
<accession>A0A409WH09</accession>